<name>A0AAQ3R735_9PEZI</name>
<keyword evidence="3" id="KW-1185">Reference proteome</keyword>
<proteinExistence type="predicted"/>
<dbReference type="FunFam" id="3.40.50.300:FF:002838">
    <property type="entry name" value="Uncharacterized ATPase YjoB"/>
    <property type="match status" value="1"/>
</dbReference>
<dbReference type="GO" id="GO:0042254">
    <property type="term" value="P:ribosome biogenesis"/>
    <property type="evidence" value="ECO:0007669"/>
    <property type="project" value="TreeGrafter"/>
</dbReference>
<feature type="domain" description="AAA+ ATPase" evidence="1">
    <location>
        <begin position="219"/>
        <end position="346"/>
    </location>
</feature>
<dbReference type="Pfam" id="PF00004">
    <property type="entry name" value="AAA"/>
    <property type="match status" value="1"/>
</dbReference>
<dbReference type="SMART" id="SM00382">
    <property type="entry name" value="AAA"/>
    <property type="match status" value="1"/>
</dbReference>
<dbReference type="GO" id="GO:1990275">
    <property type="term" value="F:preribosome binding"/>
    <property type="evidence" value="ECO:0007669"/>
    <property type="project" value="TreeGrafter"/>
</dbReference>
<reference evidence="2 3" key="1">
    <citation type="submission" date="2023-11" db="EMBL/GenBank/DDBJ databases">
        <title>An acidophilic fungus is an integral part of prey digestion in a carnivorous sundew plant.</title>
        <authorList>
            <person name="Tsai I.J."/>
        </authorList>
    </citation>
    <scope>NUCLEOTIDE SEQUENCE [LARGE SCALE GENOMIC DNA]</scope>
    <source>
        <strain evidence="2">169a</strain>
    </source>
</reference>
<dbReference type="InterPro" id="IPR003959">
    <property type="entry name" value="ATPase_AAA_core"/>
</dbReference>
<dbReference type="AlphaFoldDB" id="A0AAQ3R735"/>
<protein>
    <recommendedName>
        <fullName evidence="1">AAA+ ATPase domain-containing protein</fullName>
    </recommendedName>
</protein>
<dbReference type="SUPFAM" id="SSF52540">
    <property type="entry name" value="P-loop containing nucleoside triphosphate hydrolases"/>
    <property type="match status" value="1"/>
</dbReference>
<evidence type="ECO:0000259" key="1">
    <source>
        <dbReference type="SMART" id="SM00382"/>
    </source>
</evidence>
<dbReference type="GO" id="GO:0005634">
    <property type="term" value="C:nucleus"/>
    <property type="evidence" value="ECO:0007669"/>
    <property type="project" value="TreeGrafter"/>
</dbReference>
<dbReference type="GO" id="GO:0005524">
    <property type="term" value="F:ATP binding"/>
    <property type="evidence" value="ECO:0007669"/>
    <property type="project" value="InterPro"/>
</dbReference>
<gene>
    <name evidence="2" type="ORF">R9X50_00043900</name>
</gene>
<dbReference type="InterPro" id="IPR027417">
    <property type="entry name" value="P-loop_NTPase"/>
</dbReference>
<dbReference type="GO" id="GO:0016887">
    <property type="term" value="F:ATP hydrolysis activity"/>
    <property type="evidence" value="ECO:0007669"/>
    <property type="project" value="InterPro"/>
</dbReference>
<organism evidence="2 3">
    <name type="scientific">Acrodontium crateriforme</name>
    <dbReference type="NCBI Taxonomy" id="150365"/>
    <lineage>
        <taxon>Eukaryota</taxon>
        <taxon>Fungi</taxon>
        <taxon>Dikarya</taxon>
        <taxon>Ascomycota</taxon>
        <taxon>Pezizomycotina</taxon>
        <taxon>Dothideomycetes</taxon>
        <taxon>Dothideomycetidae</taxon>
        <taxon>Mycosphaerellales</taxon>
        <taxon>Teratosphaeriaceae</taxon>
        <taxon>Acrodontium</taxon>
    </lineage>
</organism>
<dbReference type="GO" id="GO:0003723">
    <property type="term" value="F:RNA binding"/>
    <property type="evidence" value="ECO:0007669"/>
    <property type="project" value="TreeGrafter"/>
</dbReference>
<dbReference type="Proteomes" id="UP001303373">
    <property type="component" value="Chromosome 1"/>
</dbReference>
<dbReference type="PANTHER" id="PTHR23077:SF132">
    <property type="entry name" value="ATP-DEPENDENT ZN PROTEASE"/>
    <property type="match status" value="1"/>
</dbReference>
<sequence>MTVGSNFADHNQTAFAYFGHNTSTRVNTDSIIVEALRAEYPDLHLVVVPTYSASLESYAANGHAHLAPIDKERDRLSWRLFAPPTRRLDGQRGALAEDIKFGKFLLEWEGKEFVVVIADGRDGQGAYPDIRNQYILSGSIEQINRLVFAAGLFQSDLHEEIWVFDQGYWQKSKDLWQDVQKSHWEDVILDEDMKKGIIADVENFFDSRETYEKLRVPWKRGVIYYGKPGNGKTISIKAMMNALYKRKDPIPTLYVKSLSSFAGPEYSVNLIFAQARRYAPCYLIFEDLDSLITDNVRSYFLNAVDGISKNDGIMMVGSTNHLERLDPSIAKRPSRFDRKWHFPDPNEAERTKYMHYWQGKLSDNNDIDFPDKLCPAIAKITSGFSFAYMQEAMVASLMEIARDVDGFIARTCLECLEVHSESESEMGVACDKDAKRKFIKMYDWIWMVRNADSKDPDLDNYILWRVVKKQVRILREEMGDDNDPTVKTILVR</sequence>
<dbReference type="PANTHER" id="PTHR23077">
    <property type="entry name" value="AAA-FAMILY ATPASE"/>
    <property type="match status" value="1"/>
</dbReference>
<dbReference type="Gene3D" id="3.40.50.300">
    <property type="entry name" value="P-loop containing nucleotide triphosphate hydrolases"/>
    <property type="match status" value="1"/>
</dbReference>
<dbReference type="EMBL" id="CP138580">
    <property type="protein sequence ID" value="WPG97659.1"/>
    <property type="molecule type" value="Genomic_DNA"/>
</dbReference>
<evidence type="ECO:0000313" key="3">
    <source>
        <dbReference type="Proteomes" id="UP001303373"/>
    </source>
</evidence>
<dbReference type="InterPro" id="IPR003593">
    <property type="entry name" value="AAA+_ATPase"/>
</dbReference>
<dbReference type="InterPro" id="IPR050168">
    <property type="entry name" value="AAA_ATPase_domain"/>
</dbReference>
<evidence type="ECO:0000313" key="2">
    <source>
        <dbReference type="EMBL" id="WPG97659.1"/>
    </source>
</evidence>
<dbReference type="CDD" id="cd19481">
    <property type="entry name" value="RecA-like_protease"/>
    <property type="match status" value="1"/>
</dbReference>
<accession>A0AAQ3R735</accession>